<accession>A0A0E9X0G7</accession>
<organism evidence="1">
    <name type="scientific">Anguilla anguilla</name>
    <name type="common">European freshwater eel</name>
    <name type="synonym">Muraena anguilla</name>
    <dbReference type="NCBI Taxonomy" id="7936"/>
    <lineage>
        <taxon>Eukaryota</taxon>
        <taxon>Metazoa</taxon>
        <taxon>Chordata</taxon>
        <taxon>Craniata</taxon>
        <taxon>Vertebrata</taxon>
        <taxon>Euteleostomi</taxon>
        <taxon>Actinopterygii</taxon>
        <taxon>Neopterygii</taxon>
        <taxon>Teleostei</taxon>
        <taxon>Anguilliformes</taxon>
        <taxon>Anguillidae</taxon>
        <taxon>Anguilla</taxon>
    </lineage>
</organism>
<dbReference type="AlphaFoldDB" id="A0A0E9X0G7"/>
<dbReference type="EMBL" id="GBXM01013217">
    <property type="protein sequence ID" value="JAH95360.1"/>
    <property type="molecule type" value="Transcribed_RNA"/>
</dbReference>
<name>A0A0E9X0G7_ANGAN</name>
<reference evidence="1" key="1">
    <citation type="submission" date="2014-11" db="EMBL/GenBank/DDBJ databases">
        <authorList>
            <person name="Amaro Gonzalez C."/>
        </authorList>
    </citation>
    <scope>NUCLEOTIDE SEQUENCE</scope>
</reference>
<evidence type="ECO:0000313" key="1">
    <source>
        <dbReference type="EMBL" id="JAH95360.1"/>
    </source>
</evidence>
<reference evidence="1" key="2">
    <citation type="journal article" date="2015" name="Fish Shellfish Immunol.">
        <title>Early steps in the European eel (Anguilla anguilla)-Vibrio vulnificus interaction in the gills: Role of the RtxA13 toxin.</title>
        <authorList>
            <person name="Callol A."/>
            <person name="Pajuelo D."/>
            <person name="Ebbesson L."/>
            <person name="Teles M."/>
            <person name="MacKenzie S."/>
            <person name="Amaro C."/>
        </authorList>
    </citation>
    <scope>NUCLEOTIDE SEQUENCE</scope>
</reference>
<proteinExistence type="predicted"/>
<sequence>MLEALNSTFVFACYTKAMLKICTLLVNFIYYRTGTILQY</sequence>
<protein>
    <submittedName>
        <fullName evidence="1">Uncharacterized protein</fullName>
    </submittedName>
</protein>